<proteinExistence type="predicted"/>
<dbReference type="KEGG" id="caby:Cabys_2309"/>
<dbReference type="Proteomes" id="UP000183868">
    <property type="component" value="Chromosome"/>
</dbReference>
<accession>A0A1J1CAP1</accession>
<dbReference type="EMBL" id="CP018099">
    <property type="protein sequence ID" value="APF19058.1"/>
    <property type="molecule type" value="Genomic_DNA"/>
</dbReference>
<reference evidence="1 2" key="1">
    <citation type="submission" date="2016-11" db="EMBL/GenBank/DDBJ databases">
        <title>Genomic analysis of Caldithrix abyssi and proposal of a novel bacterial phylum Caldithrichaeota.</title>
        <authorList>
            <person name="Kublanov I."/>
            <person name="Sigalova O."/>
            <person name="Gavrilov S."/>
            <person name="Lebedinsky A."/>
            <person name="Ivanova N."/>
            <person name="Daum C."/>
            <person name="Reddy T."/>
            <person name="Klenk H.P."/>
            <person name="Goker M."/>
            <person name="Reva O."/>
            <person name="Miroshnichenko M."/>
            <person name="Kyprides N."/>
            <person name="Woyke T."/>
            <person name="Gelfand M."/>
        </authorList>
    </citation>
    <scope>NUCLEOTIDE SEQUENCE [LARGE SCALE GENOMIC DNA]</scope>
    <source>
        <strain evidence="1 2">LF13</strain>
    </source>
</reference>
<organism evidence="1 2">
    <name type="scientific">Caldithrix abyssi DSM 13497</name>
    <dbReference type="NCBI Taxonomy" id="880073"/>
    <lineage>
        <taxon>Bacteria</taxon>
        <taxon>Pseudomonadati</taxon>
        <taxon>Calditrichota</taxon>
        <taxon>Calditrichia</taxon>
        <taxon>Calditrichales</taxon>
        <taxon>Calditrichaceae</taxon>
        <taxon>Caldithrix</taxon>
    </lineage>
</organism>
<evidence type="ECO:0000313" key="1">
    <source>
        <dbReference type="EMBL" id="APF19058.1"/>
    </source>
</evidence>
<name>A0A1J1CAP1_CALAY</name>
<gene>
    <name evidence="1" type="ORF">Cabys_2309</name>
</gene>
<dbReference type="AlphaFoldDB" id="A0A1J1CAP1"/>
<evidence type="ECO:0000313" key="2">
    <source>
        <dbReference type="Proteomes" id="UP000183868"/>
    </source>
</evidence>
<protein>
    <submittedName>
        <fullName evidence="1">Uncharacterized protein</fullName>
    </submittedName>
</protein>
<sequence>MQQPQWRYTKIFVPQKWLNVLGVRSKKVFFTIPPKKFFKSQIVFIVIL</sequence>